<proteinExistence type="predicted"/>
<gene>
    <name evidence="1" type="ORF">BV22DRAFT_990895</name>
</gene>
<keyword evidence="2" id="KW-1185">Reference proteome</keyword>
<feature type="non-terminal residue" evidence="1">
    <location>
        <position position="89"/>
    </location>
</feature>
<organism evidence="1 2">
    <name type="scientific">Leucogyrophana mollusca</name>
    <dbReference type="NCBI Taxonomy" id="85980"/>
    <lineage>
        <taxon>Eukaryota</taxon>
        <taxon>Fungi</taxon>
        <taxon>Dikarya</taxon>
        <taxon>Basidiomycota</taxon>
        <taxon>Agaricomycotina</taxon>
        <taxon>Agaricomycetes</taxon>
        <taxon>Agaricomycetidae</taxon>
        <taxon>Boletales</taxon>
        <taxon>Boletales incertae sedis</taxon>
        <taxon>Leucogyrophana</taxon>
    </lineage>
</organism>
<accession>A0ACB8AZC4</accession>
<comment type="caution">
    <text evidence="1">The sequence shown here is derived from an EMBL/GenBank/DDBJ whole genome shotgun (WGS) entry which is preliminary data.</text>
</comment>
<protein>
    <submittedName>
        <fullName evidence="1">Uncharacterized protein</fullName>
    </submittedName>
</protein>
<sequence>HRRLGHTNYRSVVELARNGHVTGMPIDLSSEPPVCEHCILGKQTKSSVPKVREGVRATRVLGIVYIDLMEHQEIVSALGNRYVLDIIDD</sequence>
<reference evidence="1" key="1">
    <citation type="journal article" date="2021" name="New Phytol.">
        <title>Evolutionary innovations through gain and loss of genes in the ectomycorrhizal Boletales.</title>
        <authorList>
            <person name="Wu G."/>
            <person name="Miyauchi S."/>
            <person name="Morin E."/>
            <person name="Kuo A."/>
            <person name="Drula E."/>
            <person name="Varga T."/>
            <person name="Kohler A."/>
            <person name="Feng B."/>
            <person name="Cao Y."/>
            <person name="Lipzen A."/>
            <person name="Daum C."/>
            <person name="Hundley H."/>
            <person name="Pangilinan J."/>
            <person name="Johnson J."/>
            <person name="Barry K."/>
            <person name="LaButti K."/>
            <person name="Ng V."/>
            <person name="Ahrendt S."/>
            <person name="Min B."/>
            <person name="Choi I.G."/>
            <person name="Park H."/>
            <person name="Plett J.M."/>
            <person name="Magnuson J."/>
            <person name="Spatafora J.W."/>
            <person name="Nagy L.G."/>
            <person name="Henrissat B."/>
            <person name="Grigoriev I.V."/>
            <person name="Yang Z.L."/>
            <person name="Xu J."/>
            <person name="Martin F.M."/>
        </authorList>
    </citation>
    <scope>NUCLEOTIDE SEQUENCE</scope>
    <source>
        <strain evidence="1">KUC20120723A-06</strain>
    </source>
</reference>
<feature type="non-terminal residue" evidence="1">
    <location>
        <position position="1"/>
    </location>
</feature>
<evidence type="ECO:0000313" key="1">
    <source>
        <dbReference type="EMBL" id="KAH7918218.1"/>
    </source>
</evidence>
<dbReference type="EMBL" id="MU266828">
    <property type="protein sequence ID" value="KAH7918218.1"/>
    <property type="molecule type" value="Genomic_DNA"/>
</dbReference>
<evidence type="ECO:0000313" key="2">
    <source>
        <dbReference type="Proteomes" id="UP000790709"/>
    </source>
</evidence>
<dbReference type="Proteomes" id="UP000790709">
    <property type="component" value="Unassembled WGS sequence"/>
</dbReference>
<name>A0ACB8AZC4_9AGAM</name>